<feature type="transmembrane region" description="Helical" evidence="1">
    <location>
        <begin position="12"/>
        <end position="33"/>
    </location>
</feature>
<keyword evidence="1" id="KW-1133">Transmembrane helix</keyword>
<evidence type="ECO:0000256" key="1">
    <source>
        <dbReference type="SAM" id="Phobius"/>
    </source>
</evidence>
<sequence>MFMDYFTLQPLLVITLGYGVIAIILGGLIYNLYRRWHSVFQTNPKTQSGAVEETIARLARAEGGLAALEPRVRALEKIGSVAVQKIGFLRFNPFEHTGGDQSFAVALLDRNNNGLVLSSLYTREGVRIYAKEIQGGISQHALSEEEKAVLRQAMENP</sequence>
<dbReference type="Proteomes" id="UP000756703">
    <property type="component" value="Unassembled WGS sequence"/>
</dbReference>
<reference evidence="2" key="1">
    <citation type="submission" date="2020-07" db="EMBL/GenBank/DDBJ databases">
        <title>Huge and variable diversity of episymbiotic CPR bacteria and DPANN archaea in groundwater ecosystems.</title>
        <authorList>
            <person name="He C.Y."/>
            <person name="Keren R."/>
            <person name="Whittaker M."/>
            <person name="Farag I.F."/>
            <person name="Doudna J."/>
            <person name="Cate J.H.D."/>
            <person name="Banfield J.F."/>
        </authorList>
    </citation>
    <scope>NUCLEOTIDE SEQUENCE</scope>
    <source>
        <strain evidence="2">NC_groundwater_1225_Ag_S-0.1um_56_177</strain>
    </source>
</reference>
<comment type="caution">
    <text evidence="2">The sequence shown here is derived from an EMBL/GenBank/DDBJ whole genome shotgun (WGS) entry which is preliminary data.</text>
</comment>
<keyword evidence="1" id="KW-0812">Transmembrane</keyword>
<dbReference type="AlphaFoldDB" id="A0A933DTK8"/>
<dbReference type="EMBL" id="JACQMI010000013">
    <property type="protein sequence ID" value="MBI4132779.1"/>
    <property type="molecule type" value="Genomic_DNA"/>
</dbReference>
<dbReference type="InterPro" id="IPR027981">
    <property type="entry name" value="DUF4446"/>
</dbReference>
<protein>
    <submittedName>
        <fullName evidence="2">DUF4446 family protein</fullName>
    </submittedName>
</protein>
<evidence type="ECO:0000313" key="3">
    <source>
        <dbReference type="Proteomes" id="UP000756703"/>
    </source>
</evidence>
<gene>
    <name evidence="2" type="ORF">HY473_01640</name>
</gene>
<keyword evidence="1" id="KW-0472">Membrane</keyword>
<organism evidence="2 3">
    <name type="scientific">Candidatus Sungiibacteriota bacterium</name>
    <dbReference type="NCBI Taxonomy" id="2750080"/>
    <lineage>
        <taxon>Bacteria</taxon>
        <taxon>Candidatus Sungiibacteriota</taxon>
    </lineage>
</organism>
<dbReference type="Pfam" id="PF14584">
    <property type="entry name" value="DUF4446"/>
    <property type="match status" value="1"/>
</dbReference>
<name>A0A933DTK8_9BACT</name>
<accession>A0A933DTK8</accession>
<evidence type="ECO:0000313" key="2">
    <source>
        <dbReference type="EMBL" id="MBI4132779.1"/>
    </source>
</evidence>
<proteinExistence type="predicted"/>